<keyword evidence="2" id="KW-0732">Signal</keyword>
<protein>
    <submittedName>
        <fullName evidence="3">Uncharacterized protein</fullName>
    </submittedName>
</protein>
<keyword evidence="4" id="KW-1185">Reference proteome</keyword>
<reference evidence="3 4" key="1">
    <citation type="journal article" date="2024" name="J Genomics">
        <title>Draft genome sequencing and assembly of Favolaschia claudopus CIRM-BRFM 2984 isolated from oak limbs.</title>
        <authorList>
            <person name="Navarro D."/>
            <person name="Drula E."/>
            <person name="Chaduli D."/>
            <person name="Cazenave R."/>
            <person name="Ahrendt S."/>
            <person name="Wang J."/>
            <person name="Lipzen A."/>
            <person name="Daum C."/>
            <person name="Barry K."/>
            <person name="Grigoriev I.V."/>
            <person name="Favel A."/>
            <person name="Rosso M.N."/>
            <person name="Martin F."/>
        </authorList>
    </citation>
    <scope>NUCLEOTIDE SEQUENCE [LARGE SCALE GENOMIC DNA]</scope>
    <source>
        <strain evidence="3 4">CIRM-BRFM 2984</strain>
    </source>
</reference>
<proteinExistence type="predicted"/>
<evidence type="ECO:0000313" key="4">
    <source>
        <dbReference type="Proteomes" id="UP001362999"/>
    </source>
</evidence>
<evidence type="ECO:0000256" key="1">
    <source>
        <dbReference type="SAM" id="MobiDB-lite"/>
    </source>
</evidence>
<dbReference type="AlphaFoldDB" id="A0AAW0E4F5"/>
<feature type="signal peptide" evidence="2">
    <location>
        <begin position="1"/>
        <end position="25"/>
    </location>
</feature>
<evidence type="ECO:0000256" key="2">
    <source>
        <dbReference type="SAM" id="SignalP"/>
    </source>
</evidence>
<evidence type="ECO:0000313" key="3">
    <source>
        <dbReference type="EMBL" id="KAK7059377.1"/>
    </source>
</evidence>
<feature type="region of interest" description="Disordered" evidence="1">
    <location>
        <begin position="98"/>
        <end position="119"/>
    </location>
</feature>
<name>A0AAW0E4F5_9AGAR</name>
<organism evidence="3 4">
    <name type="scientific">Favolaschia claudopus</name>
    <dbReference type="NCBI Taxonomy" id="2862362"/>
    <lineage>
        <taxon>Eukaryota</taxon>
        <taxon>Fungi</taxon>
        <taxon>Dikarya</taxon>
        <taxon>Basidiomycota</taxon>
        <taxon>Agaricomycotina</taxon>
        <taxon>Agaricomycetes</taxon>
        <taxon>Agaricomycetidae</taxon>
        <taxon>Agaricales</taxon>
        <taxon>Marasmiineae</taxon>
        <taxon>Mycenaceae</taxon>
        <taxon>Favolaschia</taxon>
    </lineage>
</organism>
<gene>
    <name evidence="3" type="ORF">R3P38DRAFT_2758827</name>
</gene>
<dbReference type="Proteomes" id="UP001362999">
    <property type="component" value="Unassembled WGS sequence"/>
</dbReference>
<sequence length="119" mass="13334">MLLLLLRFSPLVFFVCGDCVDSANAANLLEIPTIALRAKHDTDVSKTDPTKGAGMKKMMGVGNVWKKEWWEDWEEGEGLRVHGPYDLSDIENFVPPGTQWASAASESHENLTTENHKYK</sequence>
<dbReference type="EMBL" id="JAWWNJ010000003">
    <property type="protein sequence ID" value="KAK7059377.1"/>
    <property type="molecule type" value="Genomic_DNA"/>
</dbReference>
<comment type="caution">
    <text evidence="3">The sequence shown here is derived from an EMBL/GenBank/DDBJ whole genome shotgun (WGS) entry which is preliminary data.</text>
</comment>
<feature type="compositionally biased region" description="Basic and acidic residues" evidence="1">
    <location>
        <begin position="106"/>
        <end position="119"/>
    </location>
</feature>
<feature type="chain" id="PRO_5043788159" evidence="2">
    <location>
        <begin position="26"/>
        <end position="119"/>
    </location>
</feature>
<accession>A0AAW0E4F5</accession>